<protein>
    <submittedName>
        <fullName evidence="2">Uncharacterized protein</fullName>
    </submittedName>
</protein>
<feature type="region of interest" description="Disordered" evidence="1">
    <location>
        <begin position="24"/>
        <end position="44"/>
    </location>
</feature>
<evidence type="ECO:0000313" key="3">
    <source>
        <dbReference type="Proteomes" id="UP001066276"/>
    </source>
</evidence>
<accession>A0AAV7PA96</accession>
<sequence>MQRAFHCTSGCKILAGGSNAAKESVDCCSGPPRQHRVRPAEKKSSDLFTVQNGAKLQPVALLPQRSLVLVVRSPPRQRRVRPTERDCSNLFDMPPGAKWQPAAVMPQRSLGLWFGAPQAV</sequence>
<dbReference type="Proteomes" id="UP001066276">
    <property type="component" value="Chromosome 7"/>
</dbReference>
<keyword evidence="3" id="KW-1185">Reference proteome</keyword>
<proteinExistence type="predicted"/>
<comment type="caution">
    <text evidence="2">The sequence shown here is derived from an EMBL/GenBank/DDBJ whole genome shotgun (WGS) entry which is preliminary data.</text>
</comment>
<dbReference type="AlphaFoldDB" id="A0AAV7PA96"/>
<organism evidence="2 3">
    <name type="scientific">Pleurodeles waltl</name>
    <name type="common">Iberian ribbed newt</name>
    <dbReference type="NCBI Taxonomy" id="8319"/>
    <lineage>
        <taxon>Eukaryota</taxon>
        <taxon>Metazoa</taxon>
        <taxon>Chordata</taxon>
        <taxon>Craniata</taxon>
        <taxon>Vertebrata</taxon>
        <taxon>Euteleostomi</taxon>
        <taxon>Amphibia</taxon>
        <taxon>Batrachia</taxon>
        <taxon>Caudata</taxon>
        <taxon>Salamandroidea</taxon>
        <taxon>Salamandridae</taxon>
        <taxon>Pleurodelinae</taxon>
        <taxon>Pleurodeles</taxon>
    </lineage>
</organism>
<gene>
    <name evidence="2" type="ORF">NDU88_003083</name>
</gene>
<name>A0AAV7PA96_PLEWA</name>
<reference evidence="2" key="1">
    <citation type="journal article" date="2022" name="bioRxiv">
        <title>Sequencing and chromosome-scale assembly of the giantPleurodeles waltlgenome.</title>
        <authorList>
            <person name="Brown T."/>
            <person name="Elewa A."/>
            <person name="Iarovenko S."/>
            <person name="Subramanian E."/>
            <person name="Araus A.J."/>
            <person name="Petzold A."/>
            <person name="Susuki M."/>
            <person name="Suzuki K.-i.T."/>
            <person name="Hayashi T."/>
            <person name="Toyoda A."/>
            <person name="Oliveira C."/>
            <person name="Osipova E."/>
            <person name="Leigh N.D."/>
            <person name="Simon A."/>
            <person name="Yun M.H."/>
        </authorList>
    </citation>
    <scope>NUCLEOTIDE SEQUENCE</scope>
    <source>
        <strain evidence="2">20211129_DDA</strain>
        <tissue evidence="2">Liver</tissue>
    </source>
</reference>
<evidence type="ECO:0000256" key="1">
    <source>
        <dbReference type="SAM" id="MobiDB-lite"/>
    </source>
</evidence>
<dbReference type="EMBL" id="JANPWB010000011">
    <property type="protein sequence ID" value="KAJ1124634.1"/>
    <property type="molecule type" value="Genomic_DNA"/>
</dbReference>
<evidence type="ECO:0000313" key="2">
    <source>
        <dbReference type="EMBL" id="KAJ1124634.1"/>
    </source>
</evidence>